<keyword evidence="4 9" id="KW-0812">Transmembrane</keyword>
<protein>
    <submittedName>
        <fullName evidence="10">Sexual differentiation process protein isp4</fullName>
    </submittedName>
</protein>
<keyword evidence="5" id="KW-0571">Peptide transport</keyword>
<dbReference type="NCBIfam" id="TIGR00727">
    <property type="entry name" value="ISP4_OPT"/>
    <property type="match status" value="1"/>
</dbReference>
<proteinExistence type="inferred from homology"/>
<feature type="transmembrane region" description="Helical" evidence="9">
    <location>
        <begin position="624"/>
        <end position="644"/>
    </location>
</feature>
<feature type="transmembrane region" description="Helical" evidence="9">
    <location>
        <begin position="739"/>
        <end position="755"/>
    </location>
</feature>
<dbReference type="AlphaFoldDB" id="A0A0P7BSF3"/>
<evidence type="ECO:0000256" key="2">
    <source>
        <dbReference type="ARBA" id="ARBA00008807"/>
    </source>
</evidence>
<evidence type="ECO:0000256" key="6">
    <source>
        <dbReference type="ARBA" id="ARBA00022927"/>
    </source>
</evidence>
<organism evidence="10 11">
    <name type="scientific">Neonectria ditissima</name>
    <dbReference type="NCBI Taxonomy" id="78410"/>
    <lineage>
        <taxon>Eukaryota</taxon>
        <taxon>Fungi</taxon>
        <taxon>Dikarya</taxon>
        <taxon>Ascomycota</taxon>
        <taxon>Pezizomycotina</taxon>
        <taxon>Sordariomycetes</taxon>
        <taxon>Hypocreomycetidae</taxon>
        <taxon>Hypocreales</taxon>
        <taxon>Nectriaceae</taxon>
        <taxon>Neonectria</taxon>
    </lineage>
</organism>
<evidence type="ECO:0000256" key="3">
    <source>
        <dbReference type="ARBA" id="ARBA00022448"/>
    </source>
</evidence>
<comment type="similarity">
    <text evidence="2">Belongs to the oligopeptide OPT transporter family.</text>
</comment>
<comment type="caution">
    <text evidence="10">The sequence shown here is derived from an EMBL/GenBank/DDBJ whole genome shotgun (WGS) entry which is preliminary data.</text>
</comment>
<feature type="transmembrane region" description="Helical" evidence="9">
    <location>
        <begin position="121"/>
        <end position="141"/>
    </location>
</feature>
<keyword evidence="11" id="KW-1185">Reference proteome</keyword>
<evidence type="ECO:0000256" key="4">
    <source>
        <dbReference type="ARBA" id="ARBA00022692"/>
    </source>
</evidence>
<evidence type="ECO:0000313" key="11">
    <source>
        <dbReference type="Proteomes" id="UP000050424"/>
    </source>
</evidence>
<evidence type="ECO:0000256" key="1">
    <source>
        <dbReference type="ARBA" id="ARBA00004141"/>
    </source>
</evidence>
<dbReference type="GO" id="GO:0035673">
    <property type="term" value="F:oligopeptide transmembrane transporter activity"/>
    <property type="evidence" value="ECO:0007669"/>
    <property type="project" value="InterPro"/>
</dbReference>
<feature type="transmembrane region" description="Helical" evidence="9">
    <location>
        <begin position="538"/>
        <end position="561"/>
    </location>
</feature>
<evidence type="ECO:0000256" key="9">
    <source>
        <dbReference type="SAM" id="Phobius"/>
    </source>
</evidence>
<keyword evidence="7 9" id="KW-1133">Transmembrane helix</keyword>
<accession>A0A0P7BSF3</accession>
<feature type="transmembrane region" description="Helical" evidence="9">
    <location>
        <begin position="376"/>
        <end position="399"/>
    </location>
</feature>
<feature type="transmembrane region" description="Helical" evidence="9">
    <location>
        <begin position="454"/>
        <end position="473"/>
    </location>
</feature>
<dbReference type="NCBIfam" id="TIGR00728">
    <property type="entry name" value="OPT_sfam"/>
    <property type="match status" value="1"/>
</dbReference>
<reference evidence="10 11" key="1">
    <citation type="submission" date="2015-09" db="EMBL/GenBank/DDBJ databases">
        <title>Draft genome of a European isolate of the apple canker pathogen Neonectria ditissima.</title>
        <authorList>
            <person name="Gomez-Cortecero A."/>
            <person name="Harrison R.J."/>
            <person name="Armitage A.D."/>
        </authorList>
    </citation>
    <scope>NUCLEOTIDE SEQUENCE [LARGE SCALE GENOMIC DNA]</scope>
    <source>
        <strain evidence="10 11">R09/05</strain>
    </source>
</reference>
<gene>
    <name evidence="10" type="ORF">AK830_g2905</name>
</gene>
<dbReference type="OrthoDB" id="9986677at2759"/>
<evidence type="ECO:0000256" key="5">
    <source>
        <dbReference type="ARBA" id="ARBA00022856"/>
    </source>
</evidence>
<comment type="subcellular location">
    <subcellularLocation>
        <location evidence="1">Membrane</location>
        <topology evidence="1">Multi-pass membrane protein</topology>
    </subcellularLocation>
</comment>
<dbReference type="InterPro" id="IPR004648">
    <property type="entry name" value="Oligpept_transpt"/>
</dbReference>
<dbReference type="GO" id="GO:0015031">
    <property type="term" value="P:protein transport"/>
    <property type="evidence" value="ECO:0007669"/>
    <property type="project" value="UniProtKB-KW"/>
</dbReference>
<evidence type="ECO:0000313" key="10">
    <source>
        <dbReference type="EMBL" id="KPM43646.1"/>
    </source>
</evidence>
<dbReference type="InterPro" id="IPR004813">
    <property type="entry name" value="OPT"/>
</dbReference>
<keyword evidence="8 9" id="KW-0472">Membrane</keyword>
<feature type="transmembrane region" description="Helical" evidence="9">
    <location>
        <begin position="691"/>
        <end position="710"/>
    </location>
</feature>
<feature type="transmembrane region" description="Helical" evidence="9">
    <location>
        <begin position="512"/>
        <end position="532"/>
    </location>
</feature>
<name>A0A0P7BSF3_9HYPO</name>
<dbReference type="GO" id="GO:0016020">
    <property type="term" value="C:membrane"/>
    <property type="evidence" value="ECO:0007669"/>
    <property type="project" value="UniProtKB-SubCell"/>
</dbReference>
<dbReference type="Pfam" id="PF03169">
    <property type="entry name" value="OPT"/>
    <property type="match status" value="1"/>
</dbReference>
<dbReference type="Proteomes" id="UP000050424">
    <property type="component" value="Unassembled WGS sequence"/>
</dbReference>
<feature type="transmembrane region" description="Helical" evidence="9">
    <location>
        <begin position="304"/>
        <end position="322"/>
    </location>
</feature>
<feature type="transmembrane region" description="Helical" evidence="9">
    <location>
        <begin position="767"/>
        <end position="789"/>
    </location>
</feature>
<evidence type="ECO:0000256" key="7">
    <source>
        <dbReference type="ARBA" id="ARBA00022989"/>
    </source>
</evidence>
<feature type="transmembrane region" description="Helical" evidence="9">
    <location>
        <begin position="334"/>
        <end position="355"/>
    </location>
</feature>
<keyword evidence="6" id="KW-0653">Protein transport</keyword>
<dbReference type="EMBL" id="LKCW01000029">
    <property type="protein sequence ID" value="KPM43646.1"/>
    <property type="molecule type" value="Genomic_DNA"/>
</dbReference>
<evidence type="ECO:0000256" key="8">
    <source>
        <dbReference type="ARBA" id="ARBA00023136"/>
    </source>
</evidence>
<sequence>MDLAPDESPLVIETKLPTENVTEKRLSETGDSVDSQADLVGALETLIQEHEHDQNFPTGTIDRAREYIENRREGHDDCELAQNIVNEFEAQKDLMINNSAYPEVRAVVNPTDDPTLPVGTFRVFVMGTIFTIGGTAIQQFFSLRMPSIMISTYVVQLLSKPMGVLMARWLPTRTFGIGAWRFTLNPGPFNQKEHILIAMMANVAFGGHSTGAYIVSTIQVLKLDRFYGETVLANSIPWQITTLLATQLIGYGCAGMARRFLVYPPSMIWQRPLANIALTKALFKDNGQDADVSANGWTISRYRFFVICFTAMFFWYFVPNFLFQGLALFNWVTWISPGSVTLALIAGSTCGLGLNPIPTLDWNIATYLGDPIITPLFTLMNFSTGMAFMGFIVAPILYFNNVWDGGYFPINSNRIYDNTGKHYDIRRILNSDFTLNETAYHEYSVPLLATTQTLNYAGFFCLYVAIPTHMFLWHRKEIMDGLRSVWSRKKRSAEFKDVHNRLMSAYPECPHWWYLVVLGVSFILACLSVTLWPTGMPIWGIVLALCFTILLQIPIGMLAAITNMEVPTSILAYVIGGYALEGRTIPNMIFKMFSFMSTSQSLNFVSDLKLAHYAKIPPRSAFKAQVYATFLAGFVALGVNHWVLRNIEDLCHGRQKDRFTCPHTHSYFVSSVMWGVVGPRRLFGLRGPYRAITYVIPLGIILPIAVYFAAKKWPRSFWRNVNIPVFMAGPLGWAPYNWSYMQGTVVLAIFFNYFIKRRYKAWWERYAYVLTSSFMAAIGISGLVMFFALQRNNVYLEWWGNRIARQGVDQGGFLDASNSTVRCSKLAIPKEGRFNIGFDWRV</sequence>
<dbReference type="PANTHER" id="PTHR22601">
    <property type="entry name" value="ISP4 LIKE PROTEIN"/>
    <property type="match status" value="1"/>
</dbReference>
<keyword evidence="3" id="KW-0813">Transport</keyword>